<evidence type="ECO:0000256" key="4">
    <source>
        <dbReference type="ARBA" id="ARBA00022898"/>
    </source>
</evidence>
<keyword evidence="4 6" id="KW-0663">Pyridoxal phosphate</keyword>
<evidence type="ECO:0000256" key="1">
    <source>
        <dbReference type="ARBA" id="ARBA00001933"/>
    </source>
</evidence>
<name>A0A4R3MU11_9BACI</name>
<protein>
    <submittedName>
        <fullName evidence="8">Glutamate/tyrosine decarboxylase-like PLP-dependent enzyme</fullName>
    </submittedName>
</protein>
<dbReference type="GO" id="GO:0019752">
    <property type="term" value="P:carboxylic acid metabolic process"/>
    <property type="evidence" value="ECO:0007669"/>
    <property type="project" value="InterPro"/>
</dbReference>
<evidence type="ECO:0000313" key="8">
    <source>
        <dbReference type="EMBL" id="TCT18771.1"/>
    </source>
</evidence>
<dbReference type="InterPro" id="IPR015424">
    <property type="entry name" value="PyrdxlP-dep_Trfase"/>
</dbReference>
<dbReference type="RefSeq" id="WP_132372641.1">
    <property type="nucleotide sequence ID" value="NZ_SMAN01000021.1"/>
</dbReference>
<dbReference type="PANTHER" id="PTHR45677">
    <property type="entry name" value="GLUTAMATE DECARBOXYLASE-RELATED"/>
    <property type="match status" value="1"/>
</dbReference>
<dbReference type="Gene3D" id="3.40.640.10">
    <property type="entry name" value="Type I PLP-dependent aspartate aminotransferase-like (Major domain)"/>
    <property type="match status" value="1"/>
</dbReference>
<dbReference type="InterPro" id="IPR002129">
    <property type="entry name" value="PyrdxlP-dep_de-COase"/>
</dbReference>
<evidence type="ECO:0000256" key="2">
    <source>
        <dbReference type="ARBA" id="ARBA00009533"/>
    </source>
</evidence>
<organism evidence="8 9">
    <name type="scientific">Melghiribacillus thermohalophilus</name>
    <dbReference type="NCBI Taxonomy" id="1324956"/>
    <lineage>
        <taxon>Bacteria</taxon>
        <taxon>Bacillati</taxon>
        <taxon>Bacillota</taxon>
        <taxon>Bacilli</taxon>
        <taxon>Bacillales</taxon>
        <taxon>Bacillaceae</taxon>
        <taxon>Melghiribacillus</taxon>
    </lineage>
</organism>
<keyword evidence="3" id="KW-0210">Decarboxylase</keyword>
<dbReference type="GO" id="GO:0004058">
    <property type="term" value="F:aromatic-L-amino-acid decarboxylase activity"/>
    <property type="evidence" value="ECO:0007669"/>
    <property type="project" value="UniProtKB-ARBA"/>
</dbReference>
<dbReference type="EMBL" id="SMAN01000021">
    <property type="protein sequence ID" value="TCT18771.1"/>
    <property type="molecule type" value="Genomic_DNA"/>
</dbReference>
<dbReference type="Proteomes" id="UP000294650">
    <property type="component" value="Unassembled WGS sequence"/>
</dbReference>
<gene>
    <name evidence="8" type="ORF">EDD68_12125</name>
</gene>
<dbReference type="GO" id="GO:0030170">
    <property type="term" value="F:pyridoxal phosphate binding"/>
    <property type="evidence" value="ECO:0007669"/>
    <property type="project" value="InterPro"/>
</dbReference>
<keyword evidence="9" id="KW-1185">Reference proteome</keyword>
<evidence type="ECO:0000256" key="7">
    <source>
        <dbReference type="RuleBase" id="RU000382"/>
    </source>
</evidence>
<reference evidence="8 9" key="1">
    <citation type="submission" date="2019-03" db="EMBL/GenBank/DDBJ databases">
        <title>Genomic Encyclopedia of Type Strains, Phase IV (KMG-IV): sequencing the most valuable type-strain genomes for metagenomic binning, comparative biology and taxonomic classification.</title>
        <authorList>
            <person name="Goeker M."/>
        </authorList>
    </citation>
    <scope>NUCLEOTIDE SEQUENCE [LARGE SCALE GENOMIC DNA]</scope>
    <source>
        <strain evidence="8 9">DSM 25894</strain>
    </source>
</reference>
<sequence length="543" mass="62094">MKDIQQFFPSIDGNLDQRNKLIGYIKDILNELDELKDPDQLTLGEIPDYKEDHYNQIIHTAEIPRQSIAMEKTIHELLNLAKGHRYINRNYVANAAPLPSIPAILGNLLMILLNGNNLWDVESSGASRAEVAITSMLSKLIGLDPHQSAGYTTWGGQGAVFHSLRLAIARHYPESNKQGIPDHLYCFCSELSHYSLYKSMEATGIGVDHLIRVKTNDDHSINIDDLKKKMIEVISRGGVPIYVLATMGTTDTFGIDDLKEIKNVTDQLEKEYGLDPVYIHADSAMGGMYAFFNEYDFESNPLELSLEAHKVLKAYQEKFRNLCLADSLVFDFHKLGQTPYASSLFMIKDKELLKYVDLDHDETPYVGNRSFGSYHTSYTLECSRMGSSIPIYASLLALGVEGYQKILANYIEVNISFRNLLQREIPNAAITNDVSPVTTFRFYPDEVLWKDELNGRLTRAQIEQINKFNEKFGEILGQNRQKIYFGGTRKQRFVQPVDYERRMPIYAHKFFSISPYTTVDEVERYVQFLKEMMDVYQKELAMT</sequence>
<dbReference type="PANTHER" id="PTHR45677:SF8">
    <property type="entry name" value="CYSTEINE SULFINIC ACID DECARBOXYLASE"/>
    <property type="match status" value="1"/>
</dbReference>
<feature type="modified residue" description="N6-(pyridoxal phosphate)lysine" evidence="6">
    <location>
        <position position="334"/>
    </location>
</feature>
<proteinExistence type="inferred from homology"/>
<evidence type="ECO:0000256" key="3">
    <source>
        <dbReference type="ARBA" id="ARBA00022793"/>
    </source>
</evidence>
<comment type="similarity">
    <text evidence="2 7">Belongs to the group II decarboxylase family.</text>
</comment>
<keyword evidence="5 7" id="KW-0456">Lyase</keyword>
<evidence type="ECO:0000313" key="9">
    <source>
        <dbReference type="Proteomes" id="UP000294650"/>
    </source>
</evidence>
<dbReference type="GO" id="GO:0005737">
    <property type="term" value="C:cytoplasm"/>
    <property type="evidence" value="ECO:0007669"/>
    <property type="project" value="TreeGrafter"/>
</dbReference>
<dbReference type="Pfam" id="PF00282">
    <property type="entry name" value="Pyridoxal_deC"/>
    <property type="match status" value="1"/>
</dbReference>
<comment type="caution">
    <text evidence="8">The sequence shown here is derived from an EMBL/GenBank/DDBJ whole genome shotgun (WGS) entry which is preliminary data.</text>
</comment>
<evidence type="ECO:0000256" key="5">
    <source>
        <dbReference type="ARBA" id="ARBA00023239"/>
    </source>
</evidence>
<dbReference type="InterPro" id="IPR015421">
    <property type="entry name" value="PyrdxlP-dep_Trfase_major"/>
</dbReference>
<dbReference type="AlphaFoldDB" id="A0A4R3MU11"/>
<comment type="cofactor">
    <cofactor evidence="1 6 7">
        <name>pyridoxal 5'-phosphate</name>
        <dbReference type="ChEBI" id="CHEBI:597326"/>
    </cofactor>
</comment>
<dbReference type="SUPFAM" id="SSF53383">
    <property type="entry name" value="PLP-dependent transferases"/>
    <property type="match status" value="1"/>
</dbReference>
<accession>A0A4R3MU11</accession>
<dbReference type="OrthoDB" id="3335676at2"/>
<evidence type="ECO:0000256" key="6">
    <source>
        <dbReference type="PIRSR" id="PIRSR602129-50"/>
    </source>
</evidence>